<evidence type="ECO:0000313" key="2">
    <source>
        <dbReference type="Proteomes" id="UP001220256"/>
    </source>
</evidence>
<protein>
    <submittedName>
        <fullName evidence="1">Uncharacterized protein</fullName>
    </submittedName>
</protein>
<sequence length="169" mass="19570">MEQHNENQVLRELRIKLPKLNVSITVKVHGLNTALVDLLWDTLPYRSLQTHALVTGDQYHLVPSEPLIYTSTEHKITDRAEEPDGTVFLSKFQHLAIKYGRVTEHHPAALCGNVVPEDLEKLRWLGKEVWKSQIETKSQLRSFSGMLQTMSLALEVYHFDFSELVRRKR</sequence>
<dbReference type="EMBL" id="JAPVEB010000004">
    <property type="protein sequence ID" value="KAJ5264860.1"/>
    <property type="molecule type" value="Genomic_DNA"/>
</dbReference>
<gene>
    <name evidence="1" type="ORF">N7505_007653</name>
</gene>
<proteinExistence type="predicted"/>
<dbReference type="Proteomes" id="UP001220256">
    <property type="component" value="Unassembled WGS sequence"/>
</dbReference>
<reference evidence="1 2" key="1">
    <citation type="journal article" date="2023" name="IMA Fungus">
        <title>Comparative genomic study of the Penicillium genus elucidates a diverse pangenome and 15 lateral gene transfer events.</title>
        <authorList>
            <person name="Petersen C."/>
            <person name="Sorensen T."/>
            <person name="Nielsen M.R."/>
            <person name="Sondergaard T.E."/>
            <person name="Sorensen J.L."/>
            <person name="Fitzpatrick D.A."/>
            <person name="Frisvad J.C."/>
            <person name="Nielsen K.L."/>
        </authorList>
    </citation>
    <scope>NUCLEOTIDE SEQUENCE [LARGE SCALE GENOMIC DNA]</scope>
    <source>
        <strain evidence="1 2">IBT 3361</strain>
    </source>
</reference>
<dbReference type="Gene3D" id="2.40.100.20">
    <property type="match status" value="1"/>
</dbReference>
<name>A0ABQ8WE09_PENCH</name>
<organism evidence="1 2">
    <name type="scientific">Penicillium chrysogenum</name>
    <name type="common">Penicillium notatum</name>
    <dbReference type="NCBI Taxonomy" id="5076"/>
    <lineage>
        <taxon>Eukaryota</taxon>
        <taxon>Fungi</taxon>
        <taxon>Dikarya</taxon>
        <taxon>Ascomycota</taxon>
        <taxon>Pezizomycotina</taxon>
        <taxon>Eurotiomycetes</taxon>
        <taxon>Eurotiomycetidae</taxon>
        <taxon>Eurotiales</taxon>
        <taxon>Aspergillaceae</taxon>
        <taxon>Penicillium</taxon>
        <taxon>Penicillium chrysogenum species complex</taxon>
    </lineage>
</organism>
<accession>A0ABQ8WE09</accession>
<evidence type="ECO:0000313" key="1">
    <source>
        <dbReference type="EMBL" id="KAJ5264860.1"/>
    </source>
</evidence>
<comment type="caution">
    <text evidence="1">The sequence shown here is derived from an EMBL/GenBank/DDBJ whole genome shotgun (WGS) entry which is preliminary data.</text>
</comment>
<keyword evidence="2" id="KW-1185">Reference proteome</keyword>